<name>A0ABM2WQK2_MESAU</name>
<evidence type="ECO:0000256" key="3">
    <source>
        <dbReference type="ARBA" id="ARBA00022734"/>
    </source>
</evidence>
<dbReference type="InterPro" id="IPR016187">
    <property type="entry name" value="CTDL_fold"/>
</dbReference>
<keyword evidence="4" id="KW-0735">Signal-anchor</keyword>
<keyword evidence="6 7" id="KW-0472">Membrane</keyword>
<keyword evidence="3" id="KW-0430">Lectin</keyword>
<organism evidence="9 10">
    <name type="scientific">Mesocricetus auratus</name>
    <name type="common">Golden hamster</name>
    <dbReference type="NCBI Taxonomy" id="10036"/>
    <lineage>
        <taxon>Eukaryota</taxon>
        <taxon>Metazoa</taxon>
        <taxon>Chordata</taxon>
        <taxon>Craniata</taxon>
        <taxon>Vertebrata</taxon>
        <taxon>Euteleostomi</taxon>
        <taxon>Mammalia</taxon>
        <taxon>Eutheria</taxon>
        <taxon>Euarchontoglires</taxon>
        <taxon>Glires</taxon>
        <taxon>Rodentia</taxon>
        <taxon>Myomorpha</taxon>
        <taxon>Muroidea</taxon>
        <taxon>Cricetidae</taxon>
        <taxon>Cricetinae</taxon>
        <taxon>Mesocricetus</taxon>
    </lineage>
</organism>
<evidence type="ECO:0000256" key="4">
    <source>
        <dbReference type="ARBA" id="ARBA00022968"/>
    </source>
</evidence>
<evidence type="ECO:0000256" key="5">
    <source>
        <dbReference type="ARBA" id="ARBA00022989"/>
    </source>
</evidence>
<dbReference type="InterPro" id="IPR016186">
    <property type="entry name" value="C-type_lectin-like/link_sf"/>
</dbReference>
<dbReference type="InterPro" id="IPR001304">
    <property type="entry name" value="C-type_lectin-like"/>
</dbReference>
<dbReference type="Pfam" id="PF00059">
    <property type="entry name" value="Lectin_C"/>
    <property type="match status" value="1"/>
</dbReference>
<dbReference type="RefSeq" id="XP_040593035.1">
    <property type="nucleotide sequence ID" value="XM_040737101.1"/>
</dbReference>
<feature type="transmembrane region" description="Helical" evidence="7">
    <location>
        <begin position="52"/>
        <end position="77"/>
    </location>
</feature>
<dbReference type="PROSITE" id="PS50041">
    <property type="entry name" value="C_TYPE_LECTIN_2"/>
    <property type="match status" value="1"/>
</dbReference>
<dbReference type="PANTHER" id="PTHR45710:SF35">
    <property type="entry name" value="C-TYPE LECTIN DOMAIN FAMILY 2 MEMBER D"/>
    <property type="match status" value="1"/>
</dbReference>
<evidence type="ECO:0000313" key="10">
    <source>
        <dbReference type="RefSeq" id="XP_040593035.1"/>
    </source>
</evidence>
<dbReference type="SUPFAM" id="SSF56436">
    <property type="entry name" value="C-type lectin-like"/>
    <property type="match status" value="1"/>
</dbReference>
<dbReference type="InterPro" id="IPR050828">
    <property type="entry name" value="C-type_lectin/matrix_domain"/>
</dbReference>
<dbReference type="SMART" id="SM00034">
    <property type="entry name" value="CLECT"/>
    <property type="match status" value="1"/>
</dbReference>
<keyword evidence="9" id="KW-1185">Reference proteome</keyword>
<feature type="domain" description="C-type lectin" evidence="8">
    <location>
        <begin position="98"/>
        <end position="202"/>
    </location>
</feature>
<comment type="subcellular location">
    <subcellularLocation>
        <location evidence="1">Cell membrane</location>
        <topology evidence="1">Single-pass type II membrane protein</topology>
    </subcellularLocation>
</comment>
<keyword evidence="2 7" id="KW-0812">Transmembrane</keyword>
<evidence type="ECO:0000256" key="1">
    <source>
        <dbReference type="ARBA" id="ARBA00004401"/>
    </source>
</evidence>
<evidence type="ECO:0000313" key="9">
    <source>
        <dbReference type="Proteomes" id="UP000886700"/>
    </source>
</evidence>
<dbReference type="Proteomes" id="UP000886700">
    <property type="component" value="Unplaced"/>
</dbReference>
<dbReference type="GeneID" id="121136555"/>
<protein>
    <submittedName>
        <fullName evidence="10">C-type lectin domain family 2 member H-like</fullName>
    </submittedName>
</protein>
<dbReference type="InterPro" id="IPR033992">
    <property type="entry name" value="NKR-like_CTLD"/>
</dbReference>
<proteinExistence type="predicted"/>
<evidence type="ECO:0000256" key="6">
    <source>
        <dbReference type="ARBA" id="ARBA00023136"/>
    </source>
</evidence>
<dbReference type="CDD" id="cd03593">
    <property type="entry name" value="CLECT_NK_receptors_like"/>
    <property type="match status" value="1"/>
</dbReference>
<accession>A0ABM2WQK2</accession>
<evidence type="ECO:0000256" key="7">
    <source>
        <dbReference type="SAM" id="Phobius"/>
    </source>
</evidence>
<gene>
    <name evidence="10" type="primary">LOC121136555</name>
</gene>
<dbReference type="Gene3D" id="3.10.100.10">
    <property type="entry name" value="Mannose-Binding Protein A, subunit A"/>
    <property type="match status" value="1"/>
</dbReference>
<reference evidence="10" key="1">
    <citation type="submission" date="2025-08" db="UniProtKB">
        <authorList>
            <consortium name="RefSeq"/>
        </authorList>
    </citation>
    <scope>IDENTIFICATION</scope>
    <source>
        <tissue evidence="10">Liver</tissue>
    </source>
</reference>
<keyword evidence="5 7" id="KW-1133">Transmembrane helix</keyword>
<evidence type="ECO:0000259" key="8">
    <source>
        <dbReference type="PROSITE" id="PS50041"/>
    </source>
</evidence>
<sequence>DPQSHSRILNRHPFPFLGPHYLEIDVLIFIFSGKKLHGKCLRTISTESPVKLYCCYAVIMVLTVAVVALSVALSLSVRLVTENCATCYATCPKNWIGFGSKCFYFSEDMRNWTLSQTYCMALEAHLAGFESLEELNFLKRYKGPSDHWIGLHRDSPQHPWRWTDDIEYNKFVPTRGKGECGYLSDMGISSARDYTHRKWICSKSKTYFTGPKDFKSRDRISLCSLGCP</sequence>
<evidence type="ECO:0000256" key="2">
    <source>
        <dbReference type="ARBA" id="ARBA00022692"/>
    </source>
</evidence>
<dbReference type="PANTHER" id="PTHR45710">
    <property type="entry name" value="C-TYPE LECTIN DOMAIN-CONTAINING PROTEIN 180"/>
    <property type="match status" value="1"/>
</dbReference>
<feature type="non-terminal residue" evidence="10">
    <location>
        <position position="1"/>
    </location>
</feature>